<comment type="caution">
    <text evidence="2">The sequence shown here is derived from an EMBL/GenBank/DDBJ whole genome shotgun (WGS) entry which is preliminary data.</text>
</comment>
<gene>
    <name evidence="2" type="ORF">CLV51_102577</name>
</gene>
<name>A0A2P8HNC5_CHINA</name>
<feature type="region of interest" description="Disordered" evidence="1">
    <location>
        <begin position="33"/>
        <end position="56"/>
    </location>
</feature>
<protein>
    <submittedName>
        <fullName evidence="2">Uncharacterized protein</fullName>
    </submittedName>
</protein>
<dbReference type="EMBL" id="PYAW01000002">
    <property type="protein sequence ID" value="PSL47720.1"/>
    <property type="molecule type" value="Genomic_DNA"/>
</dbReference>
<proteinExistence type="predicted"/>
<sequence length="56" mass="6280">MTDPKLHSTTNTYDPTKDPLYQEFLHFLQQVENKAAENMESPAGTAENPPNPPLLP</sequence>
<dbReference type="Proteomes" id="UP000240971">
    <property type="component" value="Unassembled WGS sequence"/>
</dbReference>
<keyword evidence="3" id="KW-1185">Reference proteome</keyword>
<evidence type="ECO:0000313" key="3">
    <source>
        <dbReference type="Proteomes" id="UP000240971"/>
    </source>
</evidence>
<accession>A0A2P8HNC5</accession>
<reference evidence="2 3" key="1">
    <citation type="submission" date="2018-03" db="EMBL/GenBank/DDBJ databases">
        <title>Genomic Encyclopedia of Archaeal and Bacterial Type Strains, Phase II (KMG-II): from individual species to whole genera.</title>
        <authorList>
            <person name="Goeker M."/>
        </authorList>
    </citation>
    <scope>NUCLEOTIDE SEQUENCE [LARGE SCALE GENOMIC DNA]</scope>
    <source>
        <strain evidence="2 3">DSM 24859</strain>
    </source>
</reference>
<dbReference type="RefSeq" id="WP_158266975.1">
    <property type="nucleotide sequence ID" value="NZ_PYAW01000002.1"/>
</dbReference>
<dbReference type="AlphaFoldDB" id="A0A2P8HNC5"/>
<evidence type="ECO:0000256" key="1">
    <source>
        <dbReference type="SAM" id="MobiDB-lite"/>
    </source>
</evidence>
<organism evidence="2 3">
    <name type="scientific">Chitinophaga niastensis</name>
    <dbReference type="NCBI Taxonomy" id="536980"/>
    <lineage>
        <taxon>Bacteria</taxon>
        <taxon>Pseudomonadati</taxon>
        <taxon>Bacteroidota</taxon>
        <taxon>Chitinophagia</taxon>
        <taxon>Chitinophagales</taxon>
        <taxon>Chitinophagaceae</taxon>
        <taxon>Chitinophaga</taxon>
    </lineage>
</organism>
<evidence type="ECO:0000313" key="2">
    <source>
        <dbReference type="EMBL" id="PSL47720.1"/>
    </source>
</evidence>